<dbReference type="EMBL" id="WEHX01000208">
    <property type="protein sequence ID" value="KAB7650512.1"/>
    <property type="molecule type" value="Genomic_DNA"/>
</dbReference>
<feature type="domain" description="DUF4143" evidence="1">
    <location>
        <begin position="3"/>
        <end position="71"/>
    </location>
</feature>
<accession>A0A6I1EC90</accession>
<name>A0A6I1EC90_9BURK</name>
<evidence type="ECO:0000313" key="3">
    <source>
        <dbReference type="Proteomes" id="UP000430564"/>
    </source>
</evidence>
<dbReference type="AlphaFoldDB" id="A0A6I1EC90"/>
<gene>
    <name evidence="2" type="ORF">GBM95_11850</name>
</gene>
<dbReference type="Proteomes" id="UP000430564">
    <property type="component" value="Unassembled WGS sequence"/>
</dbReference>
<sequence>MRALQINNLDPLSTRQDKGALWENFFFMERVKYHSYRQDFGRMYFWRTSKKKSNELDFIEVVDGKMETFECRTSPTAKAKPGPDFHKAYPDCPIRTVAPATFLQVWLESEEYRKPAV</sequence>
<dbReference type="InterPro" id="IPR025420">
    <property type="entry name" value="DUF4143"/>
</dbReference>
<dbReference type="Pfam" id="PF13635">
    <property type="entry name" value="DUF4143"/>
    <property type="match status" value="1"/>
</dbReference>
<dbReference type="RefSeq" id="WP_152159273.1">
    <property type="nucleotide sequence ID" value="NZ_WEHX01000208.1"/>
</dbReference>
<reference evidence="2 3" key="1">
    <citation type="submission" date="2019-10" db="EMBL/GenBank/DDBJ databases">
        <title>Genome diversity of Sutterella seckii.</title>
        <authorList>
            <person name="Chaplin A.V."/>
            <person name="Sokolova S.R."/>
            <person name="Mosin K.A."/>
            <person name="Ivanova E.L."/>
            <person name="Kochetkova T.O."/>
            <person name="Goltsov A.Y."/>
            <person name="Trofimov D.Y."/>
            <person name="Efimov B.A."/>
        </authorList>
    </citation>
    <scope>NUCLEOTIDE SEQUENCE [LARGE SCALE GENOMIC DNA]</scope>
    <source>
        <strain evidence="2 3">ASD393</strain>
    </source>
</reference>
<evidence type="ECO:0000313" key="2">
    <source>
        <dbReference type="EMBL" id="KAB7650512.1"/>
    </source>
</evidence>
<proteinExistence type="predicted"/>
<comment type="caution">
    <text evidence="2">The sequence shown here is derived from an EMBL/GenBank/DDBJ whole genome shotgun (WGS) entry which is preliminary data.</text>
</comment>
<dbReference type="OrthoDB" id="9771844at2"/>
<evidence type="ECO:0000259" key="1">
    <source>
        <dbReference type="Pfam" id="PF13635"/>
    </source>
</evidence>
<organism evidence="2 3">
    <name type="scientific">Sutterella seckii</name>
    <dbReference type="NCBI Taxonomy" id="1944635"/>
    <lineage>
        <taxon>Bacteria</taxon>
        <taxon>Pseudomonadati</taxon>
        <taxon>Pseudomonadota</taxon>
        <taxon>Betaproteobacteria</taxon>
        <taxon>Burkholderiales</taxon>
        <taxon>Sutterellaceae</taxon>
        <taxon>Sutterella</taxon>
    </lineage>
</organism>
<protein>
    <submittedName>
        <fullName evidence="2">DUF4143 domain-containing protein</fullName>
    </submittedName>
</protein>